<name>A0ABD4XGG5_WEIPA</name>
<evidence type="ECO:0000313" key="5">
    <source>
        <dbReference type="Proteomes" id="UP001215461"/>
    </source>
</evidence>
<evidence type="ECO:0000259" key="3">
    <source>
        <dbReference type="Pfam" id="PF20990"/>
    </source>
</evidence>
<reference evidence="4 5" key="1">
    <citation type="submission" date="2020-03" db="EMBL/GenBank/DDBJ databases">
        <title>Comparative genomics of Weissella paramesenteroides.</title>
        <authorList>
            <person name="Kant R."/>
            <person name="Takala T."/>
            <person name="Saris P."/>
        </authorList>
    </citation>
    <scope>NUCLEOTIDE SEQUENCE [LARGE SCALE GENOMIC DNA]</scope>
    <source>
        <strain evidence="4 5">SJ27-4</strain>
    </source>
</reference>
<sequence>MGKIRVKTLWLLFLACIASFFMLGNGQSISAEQRVNRMNIDVALNDQGTATITENWSVTADEGSEIYKVVKLVGPQALSNYQVSMDGRQFNRQLNWQTDDNRQQKAYKFGQHGNELNWGITKYGTHQYTIRYQISNFVEQTATKQMIAWQFLNSDVAISPKHLKVTLHDPNHQFSVKNGYGVWGFGFAGKTAFDKGQVTMQSTKDLSEDNYVKMIVQIPQHTYGTLYTTSRSFDSYMKEAFKGSDYNYQDYKNGETVKNDQGRRLAIIVVTIVILLVLGGGIWLTLWYRNYRHYYPTIRALQKQTKGEYYREVPTGSIYNVYLLFSAMLSNAAINNFLSVGLLQLIRDRYLTIQTKDGEKKPNKKKITFVLSDKTLAEDTPEPIQKLHQLLENAATDGVITQKAFGRYLSKHSKKLEALTKAFRDYSQQYGEANDLVFSENSKREKTGDRKRDRANRAASWLQGFRKKPAATAIDLDLARLKNYLQEFTLLDERTPQEVGLWDDLMLAAAAFGIAEEVAEQLTIAYPGYEAESAYYYGSLYPFFAVQHFSSGAMSTATSTGSGGGTSFSGGGSFGGGAGGGGFR</sequence>
<dbReference type="Proteomes" id="UP001215461">
    <property type="component" value="Unassembled WGS sequence"/>
</dbReference>
<gene>
    <name evidence="4" type="ORF">G9403_01800</name>
</gene>
<evidence type="ECO:0000313" key="4">
    <source>
        <dbReference type="EMBL" id="MDF8370394.1"/>
    </source>
</evidence>
<feature type="domain" description="Predicted membrane protein YciQ-like C-terminal" evidence="3">
    <location>
        <begin position="473"/>
        <end position="522"/>
    </location>
</feature>
<dbReference type="InterPro" id="IPR048389">
    <property type="entry name" value="YciQ-like_C"/>
</dbReference>
<organism evidence="4 5">
    <name type="scientific">Weissella paramesenteroides</name>
    <name type="common">Leuconostoc paramesenteroides</name>
    <dbReference type="NCBI Taxonomy" id="1249"/>
    <lineage>
        <taxon>Bacteria</taxon>
        <taxon>Bacillati</taxon>
        <taxon>Bacillota</taxon>
        <taxon>Bacilli</taxon>
        <taxon>Lactobacillales</taxon>
        <taxon>Lactobacillaceae</taxon>
        <taxon>Weissella</taxon>
    </lineage>
</organism>
<accession>A0ABD4XGG5</accession>
<dbReference type="AlphaFoldDB" id="A0ABD4XGG5"/>
<evidence type="ECO:0000259" key="2">
    <source>
        <dbReference type="Pfam" id="PF09972"/>
    </source>
</evidence>
<dbReference type="InterPro" id="IPR018702">
    <property type="entry name" value="DUF2207"/>
</dbReference>
<dbReference type="Pfam" id="PF09972">
    <property type="entry name" value="DUF2207"/>
    <property type="match status" value="1"/>
</dbReference>
<protein>
    <submittedName>
        <fullName evidence="4">DUF2207 domain-containing protein</fullName>
    </submittedName>
</protein>
<comment type="caution">
    <text evidence="4">The sequence shown here is derived from an EMBL/GenBank/DDBJ whole genome shotgun (WGS) entry which is preliminary data.</text>
</comment>
<dbReference type="Pfam" id="PF20990">
    <property type="entry name" value="DUF2207_C"/>
    <property type="match status" value="1"/>
</dbReference>
<feature type="domain" description="DUF2207" evidence="2">
    <location>
        <begin position="35"/>
        <end position="213"/>
    </location>
</feature>
<keyword evidence="1" id="KW-1133">Transmembrane helix</keyword>
<keyword evidence="1" id="KW-0472">Membrane</keyword>
<proteinExistence type="predicted"/>
<dbReference type="EMBL" id="JAANXN010000002">
    <property type="protein sequence ID" value="MDF8370394.1"/>
    <property type="molecule type" value="Genomic_DNA"/>
</dbReference>
<dbReference type="RefSeq" id="WP_277361909.1">
    <property type="nucleotide sequence ID" value="NZ_JAANXN010000002.1"/>
</dbReference>
<evidence type="ECO:0000256" key="1">
    <source>
        <dbReference type="SAM" id="Phobius"/>
    </source>
</evidence>
<keyword evidence="1" id="KW-0812">Transmembrane</keyword>
<feature type="transmembrane region" description="Helical" evidence="1">
    <location>
        <begin position="265"/>
        <end position="288"/>
    </location>
</feature>